<feature type="transmembrane region" description="Helical" evidence="6">
    <location>
        <begin position="41"/>
        <end position="62"/>
    </location>
</feature>
<dbReference type="Gene3D" id="1.20.1250.20">
    <property type="entry name" value="MFS general substrate transporter like domains"/>
    <property type="match status" value="1"/>
</dbReference>
<evidence type="ECO:0000313" key="10">
    <source>
        <dbReference type="Proteomes" id="UP000193642"/>
    </source>
</evidence>
<gene>
    <name evidence="9" type="ORF">BCR33DRAFT_852430</name>
</gene>
<dbReference type="PROSITE" id="PS50850">
    <property type="entry name" value="MFS"/>
    <property type="match status" value="1"/>
</dbReference>
<dbReference type="SUPFAM" id="SSF103473">
    <property type="entry name" value="MFS general substrate transporter"/>
    <property type="match status" value="1"/>
</dbReference>
<keyword evidence="7" id="KW-0732">Signal</keyword>
<keyword evidence="4 6" id="KW-1133">Transmembrane helix</keyword>
<feature type="transmembrane region" description="Helical" evidence="6">
    <location>
        <begin position="275"/>
        <end position="300"/>
    </location>
</feature>
<feature type="signal peptide" evidence="7">
    <location>
        <begin position="1"/>
        <end position="17"/>
    </location>
</feature>
<feature type="transmembrane region" description="Helical" evidence="6">
    <location>
        <begin position="438"/>
        <end position="459"/>
    </location>
</feature>
<feature type="domain" description="Major facilitator superfamily (MFS) profile" evidence="8">
    <location>
        <begin position="40"/>
        <end position="465"/>
    </location>
</feature>
<keyword evidence="2" id="KW-0813">Transport</keyword>
<evidence type="ECO:0000256" key="1">
    <source>
        <dbReference type="ARBA" id="ARBA00004141"/>
    </source>
</evidence>
<evidence type="ECO:0000256" key="3">
    <source>
        <dbReference type="ARBA" id="ARBA00022692"/>
    </source>
</evidence>
<feature type="transmembrane region" description="Helical" evidence="6">
    <location>
        <begin position="208"/>
        <end position="230"/>
    </location>
</feature>
<dbReference type="GO" id="GO:0022857">
    <property type="term" value="F:transmembrane transporter activity"/>
    <property type="evidence" value="ECO:0007669"/>
    <property type="project" value="InterPro"/>
</dbReference>
<feature type="transmembrane region" description="Helical" evidence="6">
    <location>
        <begin position="312"/>
        <end position="331"/>
    </location>
</feature>
<dbReference type="Proteomes" id="UP000193642">
    <property type="component" value="Unassembled WGS sequence"/>
</dbReference>
<feature type="transmembrane region" description="Helical" evidence="6">
    <location>
        <begin position="182"/>
        <end position="202"/>
    </location>
</feature>
<organism evidence="9 10">
    <name type="scientific">Rhizoclosmatium globosum</name>
    <dbReference type="NCBI Taxonomy" id="329046"/>
    <lineage>
        <taxon>Eukaryota</taxon>
        <taxon>Fungi</taxon>
        <taxon>Fungi incertae sedis</taxon>
        <taxon>Chytridiomycota</taxon>
        <taxon>Chytridiomycota incertae sedis</taxon>
        <taxon>Chytridiomycetes</taxon>
        <taxon>Chytridiales</taxon>
        <taxon>Chytriomycetaceae</taxon>
        <taxon>Rhizoclosmatium</taxon>
    </lineage>
</organism>
<evidence type="ECO:0000259" key="8">
    <source>
        <dbReference type="PROSITE" id="PS50850"/>
    </source>
</evidence>
<feature type="transmembrane region" description="Helical" evidence="6">
    <location>
        <begin position="343"/>
        <end position="363"/>
    </location>
</feature>
<dbReference type="PANTHER" id="PTHR23504">
    <property type="entry name" value="MAJOR FACILITATOR SUPERFAMILY DOMAIN-CONTAINING PROTEIN 10"/>
    <property type="match status" value="1"/>
</dbReference>
<dbReference type="PANTHER" id="PTHR23504:SF15">
    <property type="entry name" value="MAJOR FACILITATOR SUPERFAMILY (MFS) PROFILE DOMAIN-CONTAINING PROTEIN"/>
    <property type="match status" value="1"/>
</dbReference>
<keyword evidence="5 6" id="KW-0472">Membrane</keyword>
<feature type="transmembrane region" description="Helical" evidence="6">
    <location>
        <begin position="369"/>
        <end position="389"/>
    </location>
</feature>
<feature type="chain" id="PRO_5013141543" evidence="7">
    <location>
        <begin position="18"/>
        <end position="471"/>
    </location>
</feature>
<dbReference type="EMBL" id="MCGO01000033">
    <property type="protein sequence ID" value="ORY40956.1"/>
    <property type="molecule type" value="Genomic_DNA"/>
</dbReference>
<keyword evidence="10" id="KW-1185">Reference proteome</keyword>
<sequence length="471" mass="50692">MLSTVFLLFFIVSLEWMEDDRSQAVCKYEAPKMFDDPEAQTYLLLLSLLPEAITETMLRPLVPFMIRMLSKDLDGDRLESEVGIRAGLFGGVFYMPLLVMNIVWGAASDSLGRKPILLMGLLFGGLTTIALGLNTSSFQLALVCRFLAGIFGGNSTVAKGALGEIHSDAKGRSWAFSLYGSLYAFSGIVGPLIGGVLVEMAGEERSPYFGVCLLGAILSALAFFGTVVWYKEVEKHRVDESVKVKEGAEDSAPIPQQEKWVLSPAIKPSKLTISIVLYVTLAFCNMFWASTIPLIFASSLELSGLGFSAMDASFAMTIPSISKLFFQSLFCEWIVRKLGANRSYCVGMGAIVPAMYGLGLLGGTAGSHVFPIVTVCLITLGFVEALAYLSMTIVISESVPSTSLGSAFGLTSTFAALVRSLAPPLAGTAWEYAVELKAPWVAFLVVQAVALISVGIAFLTQPTEELKEKSE</sequence>
<comment type="subcellular location">
    <subcellularLocation>
        <location evidence="1">Membrane</location>
        <topology evidence="1">Multi-pass membrane protein</topology>
    </subcellularLocation>
</comment>
<evidence type="ECO:0000256" key="2">
    <source>
        <dbReference type="ARBA" id="ARBA00022448"/>
    </source>
</evidence>
<name>A0A1Y2C1X9_9FUNG</name>
<dbReference type="OrthoDB" id="419616at2759"/>
<dbReference type="InterPro" id="IPR036259">
    <property type="entry name" value="MFS_trans_sf"/>
</dbReference>
<feature type="transmembrane region" description="Helical" evidence="6">
    <location>
        <begin position="116"/>
        <end position="133"/>
    </location>
</feature>
<evidence type="ECO:0000256" key="4">
    <source>
        <dbReference type="ARBA" id="ARBA00022989"/>
    </source>
</evidence>
<dbReference type="AlphaFoldDB" id="A0A1Y2C1X9"/>
<protein>
    <submittedName>
        <fullName evidence="9">MFS general substrate transporter</fullName>
    </submittedName>
</protein>
<evidence type="ECO:0000256" key="5">
    <source>
        <dbReference type="ARBA" id="ARBA00023136"/>
    </source>
</evidence>
<dbReference type="InterPro" id="IPR020846">
    <property type="entry name" value="MFS_dom"/>
</dbReference>
<dbReference type="InterPro" id="IPR011701">
    <property type="entry name" value="MFS"/>
</dbReference>
<evidence type="ECO:0000313" key="9">
    <source>
        <dbReference type="EMBL" id="ORY40956.1"/>
    </source>
</evidence>
<keyword evidence="3 6" id="KW-0812">Transmembrane</keyword>
<feature type="transmembrane region" description="Helical" evidence="6">
    <location>
        <begin position="82"/>
        <end position="104"/>
    </location>
</feature>
<proteinExistence type="predicted"/>
<reference evidence="9 10" key="1">
    <citation type="submission" date="2016-07" db="EMBL/GenBank/DDBJ databases">
        <title>Pervasive Adenine N6-methylation of Active Genes in Fungi.</title>
        <authorList>
            <consortium name="DOE Joint Genome Institute"/>
            <person name="Mondo S.J."/>
            <person name="Dannebaum R.O."/>
            <person name="Kuo R.C."/>
            <person name="Labutti K."/>
            <person name="Haridas S."/>
            <person name="Kuo A."/>
            <person name="Salamov A."/>
            <person name="Ahrendt S.R."/>
            <person name="Lipzen A."/>
            <person name="Sullivan W."/>
            <person name="Andreopoulos W.B."/>
            <person name="Clum A."/>
            <person name="Lindquist E."/>
            <person name="Daum C."/>
            <person name="Ramamoorthy G.K."/>
            <person name="Gryganskyi A."/>
            <person name="Culley D."/>
            <person name="Magnuson J.K."/>
            <person name="James T.Y."/>
            <person name="O'Malley M.A."/>
            <person name="Stajich J.E."/>
            <person name="Spatafora J.W."/>
            <person name="Visel A."/>
            <person name="Grigoriev I.V."/>
        </authorList>
    </citation>
    <scope>NUCLEOTIDE SEQUENCE [LARGE SCALE GENOMIC DNA]</scope>
    <source>
        <strain evidence="9 10">JEL800</strain>
    </source>
</reference>
<dbReference type="GO" id="GO:0016020">
    <property type="term" value="C:membrane"/>
    <property type="evidence" value="ECO:0007669"/>
    <property type="project" value="UniProtKB-SubCell"/>
</dbReference>
<dbReference type="Pfam" id="PF07690">
    <property type="entry name" value="MFS_1"/>
    <property type="match status" value="1"/>
</dbReference>
<feature type="transmembrane region" description="Helical" evidence="6">
    <location>
        <begin position="401"/>
        <end position="418"/>
    </location>
</feature>
<accession>A0A1Y2C1X9</accession>
<evidence type="ECO:0000256" key="7">
    <source>
        <dbReference type="SAM" id="SignalP"/>
    </source>
</evidence>
<comment type="caution">
    <text evidence="9">The sequence shown here is derived from an EMBL/GenBank/DDBJ whole genome shotgun (WGS) entry which is preliminary data.</text>
</comment>
<evidence type="ECO:0000256" key="6">
    <source>
        <dbReference type="SAM" id="Phobius"/>
    </source>
</evidence>